<organism evidence="2 3">
    <name type="scientific">Reticulibacter mediterranei</name>
    <dbReference type="NCBI Taxonomy" id="2778369"/>
    <lineage>
        <taxon>Bacteria</taxon>
        <taxon>Bacillati</taxon>
        <taxon>Chloroflexota</taxon>
        <taxon>Ktedonobacteria</taxon>
        <taxon>Ktedonobacterales</taxon>
        <taxon>Reticulibacteraceae</taxon>
        <taxon>Reticulibacter</taxon>
    </lineage>
</organism>
<reference evidence="2" key="1">
    <citation type="submission" date="2020-10" db="EMBL/GenBank/DDBJ databases">
        <title>Taxonomic study of unclassified bacteria belonging to the class Ktedonobacteria.</title>
        <authorList>
            <person name="Yabe S."/>
            <person name="Wang C.M."/>
            <person name="Zheng Y."/>
            <person name="Sakai Y."/>
            <person name="Cavaletti L."/>
            <person name="Monciardini P."/>
            <person name="Donadio S."/>
        </authorList>
    </citation>
    <scope>NUCLEOTIDE SEQUENCE</scope>
    <source>
        <strain evidence="2">ID150040</strain>
    </source>
</reference>
<gene>
    <name evidence="2" type="ORF">KSF_078700</name>
</gene>
<keyword evidence="1" id="KW-0812">Transmembrane</keyword>
<keyword evidence="1" id="KW-1133">Transmembrane helix</keyword>
<proteinExistence type="predicted"/>
<dbReference type="RefSeq" id="WP_220208604.1">
    <property type="nucleotide sequence ID" value="NZ_BNJK01000002.1"/>
</dbReference>
<accession>A0A8J3N449</accession>
<evidence type="ECO:0000313" key="3">
    <source>
        <dbReference type="Proteomes" id="UP000597444"/>
    </source>
</evidence>
<evidence type="ECO:0008006" key="4">
    <source>
        <dbReference type="Google" id="ProtNLM"/>
    </source>
</evidence>
<protein>
    <recommendedName>
        <fullName evidence="4">DUF3592 domain-containing protein</fullName>
    </recommendedName>
</protein>
<dbReference type="EMBL" id="BNJK01000002">
    <property type="protein sequence ID" value="GHO97822.1"/>
    <property type="molecule type" value="Genomic_DNA"/>
</dbReference>
<keyword evidence="1" id="KW-0472">Membrane</keyword>
<dbReference type="AlphaFoldDB" id="A0A8J3N449"/>
<keyword evidence="3" id="KW-1185">Reference proteome</keyword>
<dbReference type="Proteomes" id="UP000597444">
    <property type="component" value="Unassembled WGS sequence"/>
</dbReference>
<sequence>MEAGIIVVVVLIIIVAAVAVFVFRRRGQESQEPQTGLNGETISATVLEIEEKTILVNPTITEFGKRYFIKAEWINDANQRSYLFTSAPLPEVPEHIHVGGPVKVRLDPEDPYEYIVVLTP</sequence>
<evidence type="ECO:0000313" key="2">
    <source>
        <dbReference type="EMBL" id="GHO97822.1"/>
    </source>
</evidence>
<name>A0A8J3N449_9CHLR</name>
<feature type="transmembrane region" description="Helical" evidence="1">
    <location>
        <begin position="6"/>
        <end position="23"/>
    </location>
</feature>
<comment type="caution">
    <text evidence="2">The sequence shown here is derived from an EMBL/GenBank/DDBJ whole genome shotgun (WGS) entry which is preliminary data.</text>
</comment>
<evidence type="ECO:0000256" key="1">
    <source>
        <dbReference type="SAM" id="Phobius"/>
    </source>
</evidence>